<comment type="catalytic activity">
    <reaction evidence="7">
        <text>a peptidoglycan chain = a peptidoglycan chain with N-acetyl-1,6-anhydromuramyl-[peptide] at the reducing end + a peptidoglycan chain with N-acetylglucosamine at the non-reducing end.</text>
        <dbReference type="EC" id="4.2.2.29"/>
    </reaction>
</comment>
<evidence type="ECO:0000256" key="7">
    <source>
        <dbReference type="HAMAP-Rule" id="MF_02065"/>
    </source>
</evidence>
<comment type="similarity">
    <text evidence="7">Belongs to the transglycosylase MltG family.</text>
</comment>
<dbReference type="STRING" id="1802410.A3H75_02885"/>
<dbReference type="Gene3D" id="3.30.1490.480">
    <property type="entry name" value="Endolytic murein transglycosylase"/>
    <property type="match status" value="1"/>
</dbReference>
<keyword evidence="1 7" id="KW-1003">Cell membrane</keyword>
<keyword evidence="2 7" id="KW-0812">Transmembrane</keyword>
<dbReference type="GO" id="GO:0071555">
    <property type="term" value="P:cell wall organization"/>
    <property type="evidence" value="ECO:0007669"/>
    <property type="project" value="UniProtKB-KW"/>
</dbReference>
<dbReference type="Proteomes" id="UP000176678">
    <property type="component" value="Unassembled WGS sequence"/>
</dbReference>
<evidence type="ECO:0000313" key="8">
    <source>
        <dbReference type="EMBL" id="OGL88963.1"/>
    </source>
</evidence>
<dbReference type="HAMAP" id="MF_02065">
    <property type="entry name" value="MltG"/>
    <property type="match status" value="1"/>
</dbReference>
<gene>
    <name evidence="7" type="primary">mltG</name>
    <name evidence="8" type="ORF">A3H75_02885</name>
</gene>
<evidence type="ECO:0000256" key="6">
    <source>
        <dbReference type="ARBA" id="ARBA00023316"/>
    </source>
</evidence>
<dbReference type="AlphaFoldDB" id="A0A1F7VET5"/>
<evidence type="ECO:0000256" key="5">
    <source>
        <dbReference type="ARBA" id="ARBA00023239"/>
    </source>
</evidence>
<dbReference type="GO" id="GO:0009252">
    <property type="term" value="P:peptidoglycan biosynthetic process"/>
    <property type="evidence" value="ECO:0007669"/>
    <property type="project" value="UniProtKB-UniRule"/>
</dbReference>
<organism evidence="8 9">
    <name type="scientific">Candidatus Uhrbacteria bacterium RIFCSPLOWO2_02_FULL_51_9</name>
    <dbReference type="NCBI Taxonomy" id="1802410"/>
    <lineage>
        <taxon>Bacteria</taxon>
        <taxon>Candidatus Uhriibacteriota</taxon>
    </lineage>
</organism>
<dbReference type="GO" id="GO:0005886">
    <property type="term" value="C:plasma membrane"/>
    <property type="evidence" value="ECO:0007669"/>
    <property type="project" value="UniProtKB-UniRule"/>
</dbReference>
<dbReference type="EC" id="4.2.2.29" evidence="7"/>
<evidence type="ECO:0000256" key="4">
    <source>
        <dbReference type="ARBA" id="ARBA00023136"/>
    </source>
</evidence>
<sequence length="345" mass="39462">MRKLFWFVIFILALYSLFLGYRLFWRSGDPDIKTTVIISEGAAFSQVQESLIAKGIMPARDGWLLKWYAKSKGIDKNLAPGESEVVIGASVSKIAQAIVHQPRAVKKLTFIEGWNLRDVKKYLEEQGVRDADDLFNYTGVPARDYRRERGQSSKFLTGDFKTLKQKPWYVSWEGYLFPDTYEVYEDAAVEDVLEKMLARTDFFIDKGATELFQFNDMKVHEGLTMASIVEREVRGLDDRRKVADILLRRRAANWALQVDSTVNYITSGNSPSVSIKDTKIDSYYNTYKYPGLPLGPIAMPSQEALQAVANPWSNTANYFLTDKEGNVHYAETLSQHNENVRKYLP</sequence>
<dbReference type="NCBIfam" id="TIGR00247">
    <property type="entry name" value="endolytic transglycosylase MltG"/>
    <property type="match status" value="1"/>
</dbReference>
<name>A0A1F7VET5_9BACT</name>
<dbReference type="GO" id="GO:0008932">
    <property type="term" value="F:lytic endotransglycosylase activity"/>
    <property type="evidence" value="ECO:0007669"/>
    <property type="project" value="UniProtKB-UniRule"/>
</dbReference>
<accession>A0A1F7VET5</accession>
<dbReference type="EMBL" id="MGES01000020">
    <property type="protein sequence ID" value="OGL88963.1"/>
    <property type="molecule type" value="Genomic_DNA"/>
</dbReference>
<keyword evidence="5 7" id="KW-0456">Lyase</keyword>
<reference evidence="8 9" key="1">
    <citation type="journal article" date="2016" name="Nat. Commun.">
        <title>Thousands of microbial genomes shed light on interconnected biogeochemical processes in an aquifer system.</title>
        <authorList>
            <person name="Anantharaman K."/>
            <person name="Brown C.T."/>
            <person name="Hug L.A."/>
            <person name="Sharon I."/>
            <person name="Castelle C.J."/>
            <person name="Probst A.J."/>
            <person name="Thomas B.C."/>
            <person name="Singh A."/>
            <person name="Wilkins M.J."/>
            <person name="Karaoz U."/>
            <person name="Brodie E.L."/>
            <person name="Williams K.H."/>
            <person name="Hubbard S.S."/>
            <person name="Banfield J.F."/>
        </authorList>
    </citation>
    <scope>NUCLEOTIDE SEQUENCE [LARGE SCALE GENOMIC DNA]</scope>
</reference>
<evidence type="ECO:0000256" key="1">
    <source>
        <dbReference type="ARBA" id="ARBA00022475"/>
    </source>
</evidence>
<dbReference type="PANTHER" id="PTHR30518:SF2">
    <property type="entry name" value="ENDOLYTIC MUREIN TRANSGLYCOSYLASE"/>
    <property type="match status" value="1"/>
</dbReference>
<proteinExistence type="inferred from homology"/>
<feature type="site" description="Important for catalytic activity" evidence="7">
    <location>
        <position position="232"/>
    </location>
</feature>
<dbReference type="InterPro" id="IPR003770">
    <property type="entry name" value="MLTG-like"/>
</dbReference>
<comment type="caution">
    <text evidence="8">The sequence shown here is derived from an EMBL/GenBank/DDBJ whole genome shotgun (WGS) entry which is preliminary data.</text>
</comment>
<dbReference type="Pfam" id="PF02618">
    <property type="entry name" value="YceG"/>
    <property type="match status" value="1"/>
</dbReference>
<evidence type="ECO:0000313" key="9">
    <source>
        <dbReference type="Proteomes" id="UP000176678"/>
    </source>
</evidence>
<protein>
    <recommendedName>
        <fullName evidence="7">Endolytic murein transglycosylase</fullName>
        <ecNumber evidence="7">4.2.2.29</ecNumber>
    </recommendedName>
    <alternativeName>
        <fullName evidence="7">Peptidoglycan lytic transglycosylase</fullName>
    </alternativeName>
    <alternativeName>
        <fullName evidence="7">Peptidoglycan polymerization terminase</fullName>
    </alternativeName>
</protein>
<comment type="function">
    <text evidence="7">Functions as a peptidoglycan terminase that cleaves nascent peptidoglycan strands endolytically to terminate their elongation.</text>
</comment>
<keyword evidence="6 7" id="KW-0961">Cell wall biogenesis/degradation</keyword>
<evidence type="ECO:0000256" key="2">
    <source>
        <dbReference type="ARBA" id="ARBA00022692"/>
    </source>
</evidence>
<keyword evidence="3 7" id="KW-1133">Transmembrane helix</keyword>
<dbReference type="PANTHER" id="PTHR30518">
    <property type="entry name" value="ENDOLYTIC MUREIN TRANSGLYCOSYLASE"/>
    <property type="match status" value="1"/>
</dbReference>
<evidence type="ECO:0000256" key="3">
    <source>
        <dbReference type="ARBA" id="ARBA00022989"/>
    </source>
</evidence>
<keyword evidence="4 7" id="KW-0472">Membrane</keyword>